<sequence length="542" mass="59751">MNTKFLKTLLFLTITSFLISCDKDYTSTGTDLVGDGHYAFEPTSYSIQAATRKTGIMASNNLETNALGVYKNTVFGTTTANFVSQAQLASVAPTIDLTTEMVNSRAIDSVVLYIPYFVNSTVVTNTDGSHTYTLDSIYGDKSHKIDLGVYENKYFLAEKSISTNLQEKQDFYTDQDPIFDSNKGIKLNDDTNTNENTQFQFSEKEYKLTTAAVGTTAATTTYIAPGMRLHLNKAFFNSLLFQASSTTNLANNVNFMQAFKGLYFKSQQLGTNQVMALMNFAKGNITTYYHEATSTTDATKVNKSIVINLTGNTVNLFDETNTGSLGSYLDGDSDKLVLKGHSGAVAYLDISDATLTEIQNNVKNKHWLINEANLVFNIHTDMANADKEPNRIYLYDVNSKRPIADYSSDISTSSITNYAKSVYGGIIKKDANGKGLSYKIRVTNYIKSIVKNDSTIAQLRNSKTIGKLGLSVCQAIANSSMNKVKNVPAYSSWLVATPAERGLYYFPKNSVMNPLGTVLWGTGTNVAEDKKVKLQIYYTKPE</sequence>
<dbReference type="PROSITE" id="PS51257">
    <property type="entry name" value="PROKAR_LIPOPROTEIN"/>
    <property type="match status" value="1"/>
</dbReference>
<gene>
    <name evidence="1" type="ORF">BC670_1014</name>
</gene>
<name>A0A543G273_9FLAO</name>
<dbReference type="InterPro" id="IPR025366">
    <property type="entry name" value="DUF4270"/>
</dbReference>
<evidence type="ECO:0000313" key="2">
    <source>
        <dbReference type="Proteomes" id="UP000320773"/>
    </source>
</evidence>
<accession>A0A543G273</accession>
<evidence type="ECO:0000313" key="1">
    <source>
        <dbReference type="EMBL" id="TQM40145.1"/>
    </source>
</evidence>
<comment type="caution">
    <text evidence="1">The sequence shown here is derived from an EMBL/GenBank/DDBJ whole genome shotgun (WGS) entry which is preliminary data.</text>
</comment>
<organism evidence="1 2">
    <name type="scientific">Flavobacterium branchiophilum</name>
    <dbReference type="NCBI Taxonomy" id="55197"/>
    <lineage>
        <taxon>Bacteria</taxon>
        <taxon>Pseudomonadati</taxon>
        <taxon>Bacteroidota</taxon>
        <taxon>Flavobacteriia</taxon>
        <taxon>Flavobacteriales</taxon>
        <taxon>Flavobacteriaceae</taxon>
        <taxon>Flavobacterium</taxon>
    </lineage>
</organism>
<dbReference type="Proteomes" id="UP000320773">
    <property type="component" value="Unassembled WGS sequence"/>
</dbReference>
<proteinExistence type="predicted"/>
<reference evidence="1 2" key="1">
    <citation type="submission" date="2019-06" db="EMBL/GenBank/DDBJ databases">
        <title>Genomic Encyclopedia of Archaeal and Bacterial Type Strains, Phase II (KMG-II): from individual species to whole genera.</title>
        <authorList>
            <person name="Goeker M."/>
        </authorList>
    </citation>
    <scope>NUCLEOTIDE SEQUENCE [LARGE SCALE GENOMIC DNA]</scope>
    <source>
        <strain evidence="1 2">DSM 24789</strain>
    </source>
</reference>
<dbReference type="AlphaFoldDB" id="A0A543G273"/>
<protein>
    <submittedName>
        <fullName evidence="1">Uncharacterized protein DUF4270</fullName>
    </submittedName>
</protein>
<dbReference type="Pfam" id="PF14092">
    <property type="entry name" value="DUF4270"/>
    <property type="match status" value="1"/>
</dbReference>
<dbReference type="EMBL" id="VFPJ01000001">
    <property type="protein sequence ID" value="TQM40145.1"/>
    <property type="molecule type" value="Genomic_DNA"/>
</dbReference>